<organism evidence="2 3">
    <name type="scientific">Mucilaginibacter gilvus</name>
    <dbReference type="NCBI Taxonomy" id="2305909"/>
    <lineage>
        <taxon>Bacteria</taxon>
        <taxon>Pseudomonadati</taxon>
        <taxon>Bacteroidota</taxon>
        <taxon>Sphingobacteriia</taxon>
        <taxon>Sphingobacteriales</taxon>
        <taxon>Sphingobacteriaceae</taxon>
        <taxon>Mucilaginibacter</taxon>
    </lineage>
</organism>
<proteinExistence type="predicted"/>
<sequence length="159" mass="18423">MKNLPYRWYDILILIFVIGIAMVSMLLLASEILFNQNRDTISISTVGFLVLIALSTACFNWAKTFDAQVFEQADIVKKLHRSGSRCIFAAICFITASLSKYVFMNYDKFERHLPFAQDFTKFILGIGYLIPFMLAFFLSYYVIARLSFVYLEAKKIFKN</sequence>
<dbReference type="RefSeq" id="WP_128531772.1">
    <property type="nucleotide sequence ID" value="NZ_SBIW01000001.1"/>
</dbReference>
<dbReference type="Proteomes" id="UP000286701">
    <property type="component" value="Unassembled WGS sequence"/>
</dbReference>
<dbReference type="AlphaFoldDB" id="A0A3S4YKN9"/>
<gene>
    <name evidence="2" type="ORF">EPL05_01675</name>
</gene>
<evidence type="ECO:0000313" key="2">
    <source>
        <dbReference type="EMBL" id="RWY57266.1"/>
    </source>
</evidence>
<protein>
    <submittedName>
        <fullName evidence="2">Uncharacterized protein</fullName>
    </submittedName>
</protein>
<dbReference type="OrthoDB" id="9873879at2"/>
<dbReference type="EMBL" id="SBIW01000001">
    <property type="protein sequence ID" value="RWY57266.1"/>
    <property type="molecule type" value="Genomic_DNA"/>
</dbReference>
<evidence type="ECO:0000313" key="3">
    <source>
        <dbReference type="Proteomes" id="UP000286701"/>
    </source>
</evidence>
<keyword evidence="1" id="KW-1133">Transmembrane helix</keyword>
<accession>A0A3S4YKN9</accession>
<name>A0A3S4YKN9_9SPHI</name>
<feature type="transmembrane region" description="Helical" evidence="1">
    <location>
        <begin position="83"/>
        <end position="103"/>
    </location>
</feature>
<reference evidence="2 3" key="1">
    <citation type="submission" date="2019-01" db="EMBL/GenBank/DDBJ databases">
        <title>Mucilaginibacter antarcticum sp. nov., isolated from antarctic soil.</title>
        <authorList>
            <person name="Yan Y.-Q."/>
            <person name="Du Z.-J."/>
        </authorList>
    </citation>
    <scope>NUCLEOTIDE SEQUENCE [LARGE SCALE GENOMIC DNA]</scope>
    <source>
        <strain evidence="2 3">F01003</strain>
    </source>
</reference>
<keyword evidence="1" id="KW-0472">Membrane</keyword>
<comment type="caution">
    <text evidence="2">The sequence shown here is derived from an EMBL/GenBank/DDBJ whole genome shotgun (WGS) entry which is preliminary data.</text>
</comment>
<keyword evidence="3" id="KW-1185">Reference proteome</keyword>
<feature type="transmembrane region" description="Helical" evidence="1">
    <location>
        <begin position="123"/>
        <end position="151"/>
    </location>
</feature>
<keyword evidence="1" id="KW-0812">Transmembrane</keyword>
<feature type="transmembrane region" description="Helical" evidence="1">
    <location>
        <begin position="12"/>
        <end position="34"/>
    </location>
</feature>
<feature type="transmembrane region" description="Helical" evidence="1">
    <location>
        <begin position="40"/>
        <end position="62"/>
    </location>
</feature>
<evidence type="ECO:0000256" key="1">
    <source>
        <dbReference type="SAM" id="Phobius"/>
    </source>
</evidence>